<dbReference type="Gene3D" id="2.60.120.260">
    <property type="entry name" value="Galactose-binding domain-like"/>
    <property type="match status" value="1"/>
</dbReference>
<name>X1VDT9_9ZZZZ</name>
<feature type="non-terminal residue" evidence="2">
    <location>
        <position position="252"/>
    </location>
</feature>
<dbReference type="InterPro" id="IPR000421">
    <property type="entry name" value="FA58C"/>
</dbReference>
<organism evidence="2">
    <name type="scientific">marine sediment metagenome</name>
    <dbReference type="NCBI Taxonomy" id="412755"/>
    <lineage>
        <taxon>unclassified sequences</taxon>
        <taxon>metagenomes</taxon>
        <taxon>ecological metagenomes</taxon>
    </lineage>
</organism>
<dbReference type="PROSITE" id="PS50022">
    <property type="entry name" value="FA58C_3"/>
    <property type="match status" value="1"/>
</dbReference>
<gene>
    <name evidence="2" type="ORF">S12H4_46409</name>
</gene>
<dbReference type="EMBL" id="BARW01028796">
    <property type="protein sequence ID" value="GAJ15757.1"/>
    <property type="molecule type" value="Genomic_DNA"/>
</dbReference>
<proteinExistence type="predicted"/>
<dbReference type="AlphaFoldDB" id="X1VDT9"/>
<evidence type="ECO:0000259" key="1">
    <source>
        <dbReference type="PROSITE" id="PS50022"/>
    </source>
</evidence>
<accession>X1VDT9</accession>
<protein>
    <recommendedName>
        <fullName evidence="1">F5/8 type C domain-containing protein</fullName>
    </recommendedName>
</protein>
<evidence type="ECO:0000313" key="2">
    <source>
        <dbReference type="EMBL" id="GAJ15757.1"/>
    </source>
</evidence>
<dbReference type="InterPro" id="IPR008979">
    <property type="entry name" value="Galactose-bd-like_sf"/>
</dbReference>
<feature type="non-terminal residue" evidence="2">
    <location>
        <position position="1"/>
    </location>
</feature>
<dbReference type="Pfam" id="PF22633">
    <property type="entry name" value="F5_F8_type_C_2"/>
    <property type="match status" value="1"/>
</dbReference>
<feature type="domain" description="F5/8 type C" evidence="1">
    <location>
        <begin position="86"/>
        <end position="239"/>
    </location>
</feature>
<sequence>VGNSSVFLTSNNNLSSRTLTSVNAIMGIGPVAWDAESDHNSPELSTVMQEIVDRGDWASGNAMSFIIKKQGGIGWRRVESYDTYQSRAPSLVVNYYPSERPNLAYNKTTDTSSSEFAAGGIEAVDGDHVFSRWSSDWNGDINPDSAWIYVDLGAQYVIDSVFIYWQTSAAIEYKIQVADAPSDNDVGWTDAAHITDGSSGENRSISFTAVSARYVRMRGIQRTSATYGYSIFEFEVYGAQGNVAPTDIALTS</sequence>
<dbReference type="SUPFAM" id="SSF49785">
    <property type="entry name" value="Galactose-binding domain-like"/>
    <property type="match status" value="1"/>
</dbReference>
<comment type="caution">
    <text evidence="2">The sequence shown here is derived from an EMBL/GenBank/DDBJ whole genome shotgun (WGS) entry which is preliminary data.</text>
</comment>
<reference evidence="2" key="1">
    <citation type="journal article" date="2014" name="Front. Microbiol.">
        <title>High frequency of phylogenetically diverse reductive dehalogenase-homologous genes in deep subseafloor sedimentary metagenomes.</title>
        <authorList>
            <person name="Kawai M."/>
            <person name="Futagami T."/>
            <person name="Toyoda A."/>
            <person name="Takaki Y."/>
            <person name="Nishi S."/>
            <person name="Hori S."/>
            <person name="Arai W."/>
            <person name="Tsubouchi T."/>
            <person name="Morono Y."/>
            <person name="Uchiyama I."/>
            <person name="Ito T."/>
            <person name="Fujiyama A."/>
            <person name="Inagaki F."/>
            <person name="Takami H."/>
        </authorList>
    </citation>
    <scope>NUCLEOTIDE SEQUENCE</scope>
    <source>
        <strain evidence="2">Expedition CK06-06</strain>
    </source>
</reference>